<evidence type="ECO:0000313" key="13">
    <source>
        <dbReference type="EMBL" id="KAJ5260133.1"/>
    </source>
</evidence>
<sequence length="185" mass="20977">MADDPMPREEIIGVVIGAVALFSLISLLPVLIMWHHRRRTAMRAMAETRVLPPVYQVHLQNVLGQPVSVDRWLEEQTVPSNVQQYCQDTCPICLSALSSSPYLACPDPAVLAHGQQHNHNPNTATRPDPHYICGAQHSPPDSEVLVLNRCKHAFHLDCLKSWFEYRRYKCPICQASYSPEEERRG</sequence>
<protein>
    <recommendedName>
        <fullName evidence="12">RING-type domain-containing protein</fullName>
    </recommendedName>
</protein>
<dbReference type="PANTHER" id="PTHR46539:SF1">
    <property type="entry name" value="E3 UBIQUITIN-PROTEIN LIGASE ATL42"/>
    <property type="match status" value="1"/>
</dbReference>
<evidence type="ECO:0000256" key="10">
    <source>
        <dbReference type="PROSITE-ProRule" id="PRU00175"/>
    </source>
</evidence>
<evidence type="ECO:0000256" key="2">
    <source>
        <dbReference type="ARBA" id="ARBA00004906"/>
    </source>
</evidence>
<comment type="subcellular location">
    <subcellularLocation>
        <location evidence="1">Membrane</location>
    </subcellularLocation>
</comment>
<dbReference type="PANTHER" id="PTHR46539">
    <property type="entry name" value="E3 UBIQUITIN-PROTEIN LIGASE ATL42"/>
    <property type="match status" value="1"/>
</dbReference>
<evidence type="ECO:0000256" key="1">
    <source>
        <dbReference type="ARBA" id="ARBA00004370"/>
    </source>
</evidence>
<accession>A0ABQ8W880</accession>
<reference evidence="13 14" key="1">
    <citation type="journal article" date="2023" name="IMA Fungus">
        <title>Comparative genomic study of the Penicillium genus elucidates a diverse pangenome and 15 lateral gene transfer events.</title>
        <authorList>
            <person name="Petersen C."/>
            <person name="Sorensen T."/>
            <person name="Nielsen M.R."/>
            <person name="Sondergaard T.E."/>
            <person name="Sorensen J.L."/>
            <person name="Fitzpatrick D.A."/>
            <person name="Frisvad J.C."/>
            <person name="Nielsen K.L."/>
        </authorList>
    </citation>
    <scope>NUCLEOTIDE SEQUENCE [LARGE SCALE GENOMIC DNA]</scope>
    <source>
        <strain evidence="13 14">IBT 3361</strain>
    </source>
</reference>
<evidence type="ECO:0000256" key="3">
    <source>
        <dbReference type="ARBA" id="ARBA00022692"/>
    </source>
</evidence>
<evidence type="ECO:0000256" key="4">
    <source>
        <dbReference type="ARBA" id="ARBA00022723"/>
    </source>
</evidence>
<name>A0ABQ8W880_PENCH</name>
<dbReference type="SMART" id="SM00184">
    <property type="entry name" value="RING"/>
    <property type="match status" value="1"/>
</dbReference>
<dbReference type="InterPro" id="IPR001841">
    <property type="entry name" value="Znf_RING"/>
</dbReference>
<feature type="domain" description="RING-type" evidence="12">
    <location>
        <begin position="132"/>
        <end position="174"/>
    </location>
</feature>
<proteinExistence type="predicted"/>
<evidence type="ECO:0000256" key="5">
    <source>
        <dbReference type="ARBA" id="ARBA00022771"/>
    </source>
</evidence>
<keyword evidence="4" id="KW-0479">Metal-binding</keyword>
<dbReference type="Gene3D" id="3.30.40.10">
    <property type="entry name" value="Zinc/RING finger domain, C3HC4 (zinc finger)"/>
    <property type="match status" value="1"/>
</dbReference>
<keyword evidence="14" id="KW-1185">Reference proteome</keyword>
<evidence type="ECO:0000256" key="7">
    <source>
        <dbReference type="ARBA" id="ARBA00022833"/>
    </source>
</evidence>
<keyword evidence="9 11" id="KW-0472">Membrane</keyword>
<evidence type="ECO:0000259" key="12">
    <source>
        <dbReference type="PROSITE" id="PS50089"/>
    </source>
</evidence>
<comment type="pathway">
    <text evidence="2">Protein modification; protein ubiquitination.</text>
</comment>
<organism evidence="13 14">
    <name type="scientific">Penicillium chrysogenum</name>
    <name type="common">Penicillium notatum</name>
    <dbReference type="NCBI Taxonomy" id="5076"/>
    <lineage>
        <taxon>Eukaryota</taxon>
        <taxon>Fungi</taxon>
        <taxon>Dikarya</taxon>
        <taxon>Ascomycota</taxon>
        <taxon>Pezizomycotina</taxon>
        <taxon>Eurotiomycetes</taxon>
        <taxon>Eurotiomycetidae</taxon>
        <taxon>Eurotiales</taxon>
        <taxon>Aspergillaceae</taxon>
        <taxon>Penicillium</taxon>
        <taxon>Penicillium chrysogenum species complex</taxon>
    </lineage>
</organism>
<evidence type="ECO:0000256" key="11">
    <source>
        <dbReference type="SAM" id="Phobius"/>
    </source>
</evidence>
<dbReference type="SUPFAM" id="SSF57850">
    <property type="entry name" value="RING/U-box"/>
    <property type="match status" value="1"/>
</dbReference>
<comment type="caution">
    <text evidence="13">The sequence shown here is derived from an EMBL/GenBank/DDBJ whole genome shotgun (WGS) entry which is preliminary data.</text>
</comment>
<dbReference type="Proteomes" id="UP001220256">
    <property type="component" value="Unassembled WGS sequence"/>
</dbReference>
<evidence type="ECO:0000313" key="14">
    <source>
        <dbReference type="Proteomes" id="UP001220256"/>
    </source>
</evidence>
<dbReference type="PROSITE" id="PS50089">
    <property type="entry name" value="ZF_RING_2"/>
    <property type="match status" value="1"/>
</dbReference>
<keyword evidence="5 10" id="KW-0863">Zinc-finger</keyword>
<dbReference type="InterPro" id="IPR013083">
    <property type="entry name" value="Znf_RING/FYVE/PHD"/>
</dbReference>
<keyword evidence="8 11" id="KW-1133">Transmembrane helix</keyword>
<evidence type="ECO:0000256" key="8">
    <source>
        <dbReference type="ARBA" id="ARBA00022989"/>
    </source>
</evidence>
<evidence type="ECO:0000256" key="6">
    <source>
        <dbReference type="ARBA" id="ARBA00022786"/>
    </source>
</evidence>
<keyword evidence="3 11" id="KW-0812">Transmembrane</keyword>
<dbReference type="InterPro" id="IPR024766">
    <property type="entry name" value="Znf_RING_H2"/>
</dbReference>
<keyword evidence="7" id="KW-0862">Zinc</keyword>
<keyword evidence="6" id="KW-0833">Ubl conjugation pathway</keyword>
<dbReference type="EMBL" id="JAPVEB010000008">
    <property type="protein sequence ID" value="KAJ5260133.1"/>
    <property type="molecule type" value="Genomic_DNA"/>
</dbReference>
<feature type="transmembrane region" description="Helical" evidence="11">
    <location>
        <begin position="12"/>
        <end position="34"/>
    </location>
</feature>
<dbReference type="CDD" id="cd16448">
    <property type="entry name" value="RING-H2"/>
    <property type="match status" value="1"/>
</dbReference>
<gene>
    <name evidence="13" type="ORF">N7505_009514</name>
</gene>
<evidence type="ECO:0000256" key="9">
    <source>
        <dbReference type="ARBA" id="ARBA00023136"/>
    </source>
</evidence>
<dbReference type="Pfam" id="PF12678">
    <property type="entry name" value="zf-rbx1"/>
    <property type="match status" value="1"/>
</dbReference>